<dbReference type="Proteomes" id="UP001589607">
    <property type="component" value="Unassembled WGS sequence"/>
</dbReference>
<dbReference type="SUPFAM" id="SSF101898">
    <property type="entry name" value="NHL repeat"/>
    <property type="match status" value="1"/>
</dbReference>
<proteinExistence type="predicted"/>
<comment type="caution">
    <text evidence="1">The sequence shown here is derived from an EMBL/GenBank/DDBJ whole genome shotgun (WGS) entry which is preliminary data.</text>
</comment>
<dbReference type="RefSeq" id="WP_236458678.1">
    <property type="nucleotide sequence ID" value="NZ_CBCSGE010000001.1"/>
</dbReference>
<accession>A0ABV5GTD6</accession>
<protein>
    <recommendedName>
        <fullName evidence="3">SdiA-regulated</fullName>
    </recommendedName>
</protein>
<evidence type="ECO:0000313" key="1">
    <source>
        <dbReference type="EMBL" id="MFB9098647.1"/>
    </source>
</evidence>
<keyword evidence="2" id="KW-1185">Reference proteome</keyword>
<sequence>MKLIFPSSLLLLFLVLSCSEKKTGLTVSYKLPKKLDEVSGIAYINNKTFVIEDSKNKNSIYLLNKNGKIDTEINIENIKNEDWEDLASDVSGNLYIGDFGNNKNIRKNLCIYKIDANQLDKNKIATDAKTTFYYPEQKEFPSDKKEMFYDCESFFEWKGSFYLFTKNRSKDFDGTVLIYKVPNKTGHHKAELIDIFKTCNNKENCTITSASITNDGTKMVLLSHSIVWLFENFESDNFTNGEISIYDLQHESQKEAICFKNNDLLIIADEAGENSGNVYEFPIPVLKTEP</sequence>
<dbReference type="InterPro" id="IPR011042">
    <property type="entry name" value="6-blade_b-propeller_TolB-like"/>
</dbReference>
<evidence type="ECO:0000313" key="2">
    <source>
        <dbReference type="Proteomes" id="UP001589607"/>
    </source>
</evidence>
<gene>
    <name evidence="1" type="ORF">ACFFVF_19245</name>
</gene>
<reference evidence="1 2" key="1">
    <citation type="submission" date="2024-09" db="EMBL/GenBank/DDBJ databases">
        <authorList>
            <person name="Sun Q."/>
            <person name="Mori K."/>
        </authorList>
    </citation>
    <scope>NUCLEOTIDE SEQUENCE [LARGE SCALE GENOMIC DNA]</scope>
    <source>
        <strain evidence="1 2">CECT 7955</strain>
    </source>
</reference>
<dbReference type="PROSITE" id="PS51257">
    <property type="entry name" value="PROKAR_LIPOPROTEIN"/>
    <property type="match status" value="1"/>
</dbReference>
<organism evidence="1 2">
    <name type="scientific">Flavobacterium jumunjinense</name>
    <dbReference type="NCBI Taxonomy" id="998845"/>
    <lineage>
        <taxon>Bacteria</taxon>
        <taxon>Pseudomonadati</taxon>
        <taxon>Bacteroidota</taxon>
        <taxon>Flavobacteriia</taxon>
        <taxon>Flavobacteriales</taxon>
        <taxon>Flavobacteriaceae</taxon>
        <taxon>Flavobacterium</taxon>
    </lineage>
</organism>
<dbReference type="Gene3D" id="2.120.10.30">
    <property type="entry name" value="TolB, C-terminal domain"/>
    <property type="match status" value="1"/>
</dbReference>
<evidence type="ECO:0008006" key="3">
    <source>
        <dbReference type="Google" id="ProtNLM"/>
    </source>
</evidence>
<dbReference type="EMBL" id="JBHMEY010000094">
    <property type="protein sequence ID" value="MFB9098647.1"/>
    <property type="molecule type" value="Genomic_DNA"/>
</dbReference>
<name>A0ABV5GTD6_9FLAO</name>